<name>A0A4C1SBG8_EUMVA</name>
<keyword evidence="3" id="KW-1185">Reference proteome</keyword>
<dbReference type="AlphaFoldDB" id="A0A4C1SBG8"/>
<dbReference type="Proteomes" id="UP000299102">
    <property type="component" value="Unassembled WGS sequence"/>
</dbReference>
<comment type="caution">
    <text evidence="2">The sequence shown here is derived from an EMBL/GenBank/DDBJ whole genome shotgun (WGS) entry which is preliminary data.</text>
</comment>
<proteinExistence type="predicted"/>
<accession>A0A4C1SBG8</accession>
<gene>
    <name evidence="2" type="ORF">EVAR_651_1</name>
</gene>
<evidence type="ECO:0000313" key="2">
    <source>
        <dbReference type="EMBL" id="GBO99454.1"/>
    </source>
</evidence>
<feature type="region of interest" description="Disordered" evidence="1">
    <location>
        <begin position="92"/>
        <end position="112"/>
    </location>
</feature>
<sequence>MKIVSERASGTAAYVRRPPIWRSRSGREVRVRWTRDFVDSGKGNNENGKREPVFLYLFAVPFAYFMPSLARDKCFRISERKVKADRLVNKLKNVKNRDEAPENMNKSSLDSK</sequence>
<reference evidence="2 3" key="1">
    <citation type="journal article" date="2019" name="Commun. Biol.">
        <title>The bagworm genome reveals a unique fibroin gene that provides high tensile strength.</title>
        <authorList>
            <person name="Kono N."/>
            <person name="Nakamura H."/>
            <person name="Ohtoshi R."/>
            <person name="Tomita M."/>
            <person name="Numata K."/>
            <person name="Arakawa K."/>
        </authorList>
    </citation>
    <scope>NUCLEOTIDE SEQUENCE [LARGE SCALE GENOMIC DNA]</scope>
</reference>
<organism evidence="2 3">
    <name type="scientific">Eumeta variegata</name>
    <name type="common">Bagworm moth</name>
    <name type="synonym">Eumeta japonica</name>
    <dbReference type="NCBI Taxonomy" id="151549"/>
    <lineage>
        <taxon>Eukaryota</taxon>
        <taxon>Metazoa</taxon>
        <taxon>Ecdysozoa</taxon>
        <taxon>Arthropoda</taxon>
        <taxon>Hexapoda</taxon>
        <taxon>Insecta</taxon>
        <taxon>Pterygota</taxon>
        <taxon>Neoptera</taxon>
        <taxon>Endopterygota</taxon>
        <taxon>Lepidoptera</taxon>
        <taxon>Glossata</taxon>
        <taxon>Ditrysia</taxon>
        <taxon>Tineoidea</taxon>
        <taxon>Psychidae</taxon>
        <taxon>Oiketicinae</taxon>
        <taxon>Eumeta</taxon>
    </lineage>
</organism>
<dbReference type="EMBL" id="BGZK01000003">
    <property type="protein sequence ID" value="GBO99454.1"/>
    <property type="molecule type" value="Genomic_DNA"/>
</dbReference>
<protein>
    <submittedName>
        <fullName evidence="2">Uncharacterized protein</fullName>
    </submittedName>
</protein>
<evidence type="ECO:0000313" key="3">
    <source>
        <dbReference type="Proteomes" id="UP000299102"/>
    </source>
</evidence>
<evidence type="ECO:0000256" key="1">
    <source>
        <dbReference type="SAM" id="MobiDB-lite"/>
    </source>
</evidence>